<dbReference type="Pfam" id="PF01432">
    <property type="entry name" value="Peptidase_M3"/>
    <property type="match status" value="1"/>
</dbReference>
<evidence type="ECO:0000259" key="8">
    <source>
        <dbReference type="Pfam" id="PF08439"/>
    </source>
</evidence>
<organism evidence="9 10">
    <name type="scientific">Bacteriovorax stolpii</name>
    <name type="common">Bdellovibrio stolpii</name>
    <dbReference type="NCBI Taxonomy" id="960"/>
    <lineage>
        <taxon>Bacteria</taxon>
        <taxon>Pseudomonadati</taxon>
        <taxon>Bdellovibrionota</taxon>
        <taxon>Bacteriovoracia</taxon>
        <taxon>Bacteriovoracales</taxon>
        <taxon>Bacteriovoracaceae</taxon>
        <taxon>Bacteriovorax</taxon>
    </lineage>
</organism>
<dbReference type="GO" id="GO:0004181">
    <property type="term" value="F:metallocarboxypeptidase activity"/>
    <property type="evidence" value="ECO:0007669"/>
    <property type="project" value="InterPro"/>
</dbReference>
<keyword evidence="4 6" id="KW-0862">Zinc</keyword>
<dbReference type="EMBL" id="CP025704">
    <property type="protein sequence ID" value="AUN97314.1"/>
    <property type="molecule type" value="Genomic_DNA"/>
</dbReference>
<dbReference type="GO" id="GO:0004222">
    <property type="term" value="F:metalloendopeptidase activity"/>
    <property type="evidence" value="ECO:0007669"/>
    <property type="project" value="InterPro"/>
</dbReference>
<comment type="similarity">
    <text evidence="6">Belongs to the peptidase M3 family.</text>
</comment>
<evidence type="ECO:0000256" key="4">
    <source>
        <dbReference type="ARBA" id="ARBA00022833"/>
    </source>
</evidence>
<dbReference type="RefSeq" id="WP_102242609.1">
    <property type="nucleotide sequence ID" value="NZ_CP025704.1"/>
</dbReference>
<keyword evidence="10" id="KW-1185">Reference proteome</keyword>
<dbReference type="GO" id="GO:0046872">
    <property type="term" value="F:metal ion binding"/>
    <property type="evidence" value="ECO:0007669"/>
    <property type="project" value="UniProtKB-UniRule"/>
</dbReference>
<dbReference type="KEGG" id="bsto:C0V70_04140"/>
<accession>A0A2K9NRD7</accession>
<dbReference type="OrthoDB" id="5287477at2"/>
<sequence>MNDLQTISWDNTNIYKDFNDPQIEKDLALVVESTAIFESKEALYKNLINQLETNNTTDLYKNLELTIELYHRYLETNITYYQVMVYSMTALSVNTQNKEAKNLQARGQKLWTNYLKAFKPISICVQRSPTDFLTLFLDDKRTKELHFALGRQREQNDHLLSTNEEVLLTGFALDGLSAWGKLYNEISGALKVNVDGETMALSSANNLYSNPDRKKRESAYRAINEGWRGQEISACAILNSINGWRNENYKVRSTKKQLHYLDQTCHAANITRTTLDALMNTTFDKRAFGQEVLRTMARDLNVPQMGPWDLMAPYPAKTTASKISFPKAIEIIKAAFSEVDPSMADFAQMMADKKWIDCAPSENRAQGAYCTGYAKVRETRVFMTYDGSMKNVITLAHEIGHAYHNWVMKDLPISECSYPMTLAETASIFAETVVRDYLLKTSESKDELKAILWQEIQSVQSLMINIPARYEFEKRFVEKRLEKNVTVEETKNIMIEGQKIWYGDTLSEYDEMFWASKLHFSMSERSFYNYPYLFGYLFSLGIYSKREALGKDFHARYVELLKDTGRMTAENLVKKHFNEDISKSDFWLRSIAIAEKAFEKYKSL</sequence>
<dbReference type="InterPro" id="IPR001567">
    <property type="entry name" value="Pept_M3A_M3B_dom"/>
</dbReference>
<keyword evidence="5 6" id="KW-0482">Metalloprotease</keyword>
<dbReference type="CDD" id="cd09607">
    <property type="entry name" value="M3B_PepF"/>
    <property type="match status" value="1"/>
</dbReference>
<dbReference type="PANTHER" id="PTHR34217">
    <property type="entry name" value="METAL-DEPENDENT CARBOXYPEPTIDASE"/>
    <property type="match status" value="1"/>
</dbReference>
<evidence type="ECO:0000259" key="7">
    <source>
        <dbReference type="Pfam" id="PF01432"/>
    </source>
</evidence>
<reference evidence="9 10" key="1">
    <citation type="submission" date="2018-01" db="EMBL/GenBank/DDBJ databases">
        <title>Complete genome sequence of Bacteriovorax stolpii DSM12778.</title>
        <authorList>
            <person name="Tang B."/>
            <person name="Chang J."/>
        </authorList>
    </citation>
    <scope>NUCLEOTIDE SEQUENCE [LARGE SCALE GENOMIC DNA]</scope>
    <source>
        <strain evidence="9 10">DSM 12778</strain>
    </source>
</reference>
<dbReference type="SUPFAM" id="SSF55486">
    <property type="entry name" value="Metalloproteases ('zincins'), catalytic domain"/>
    <property type="match status" value="1"/>
</dbReference>
<dbReference type="InterPro" id="IPR013647">
    <property type="entry name" value="OligopepF_N_dom"/>
</dbReference>
<dbReference type="GO" id="GO:0006508">
    <property type="term" value="P:proteolysis"/>
    <property type="evidence" value="ECO:0007669"/>
    <property type="project" value="UniProtKB-KW"/>
</dbReference>
<evidence type="ECO:0000256" key="6">
    <source>
        <dbReference type="RuleBase" id="RU003435"/>
    </source>
</evidence>
<feature type="domain" description="Oligopeptidase F N-terminal" evidence="8">
    <location>
        <begin position="133"/>
        <end position="191"/>
    </location>
</feature>
<evidence type="ECO:0000256" key="2">
    <source>
        <dbReference type="ARBA" id="ARBA00022723"/>
    </source>
</evidence>
<dbReference type="InterPro" id="IPR001333">
    <property type="entry name" value="Peptidase_M32_Taq"/>
</dbReference>
<evidence type="ECO:0000256" key="1">
    <source>
        <dbReference type="ARBA" id="ARBA00022670"/>
    </source>
</evidence>
<evidence type="ECO:0000256" key="3">
    <source>
        <dbReference type="ARBA" id="ARBA00022801"/>
    </source>
</evidence>
<feature type="domain" description="Peptidase M3A/M3B catalytic" evidence="7">
    <location>
        <begin position="207"/>
        <end position="591"/>
    </location>
</feature>
<protein>
    <submittedName>
        <fullName evidence="9">Peptidase family M3</fullName>
    </submittedName>
</protein>
<dbReference type="PANTHER" id="PTHR34217:SF1">
    <property type="entry name" value="CARBOXYPEPTIDASE 1"/>
    <property type="match status" value="1"/>
</dbReference>
<keyword evidence="3 6" id="KW-0378">Hydrolase</keyword>
<dbReference type="AlphaFoldDB" id="A0A2K9NRD7"/>
<comment type="cofactor">
    <cofactor evidence="6">
        <name>Zn(2+)</name>
        <dbReference type="ChEBI" id="CHEBI:29105"/>
    </cofactor>
    <text evidence="6">Binds 1 zinc ion.</text>
</comment>
<dbReference type="Pfam" id="PF08439">
    <property type="entry name" value="Peptidase_M3_N"/>
    <property type="match status" value="1"/>
</dbReference>
<proteinExistence type="inferred from homology"/>
<dbReference type="Proteomes" id="UP000235584">
    <property type="component" value="Chromosome"/>
</dbReference>
<gene>
    <name evidence="9" type="ORF">C0V70_04140</name>
</gene>
<keyword evidence="2 6" id="KW-0479">Metal-binding</keyword>
<evidence type="ECO:0000256" key="5">
    <source>
        <dbReference type="ARBA" id="ARBA00023049"/>
    </source>
</evidence>
<keyword evidence="1 6" id="KW-0645">Protease</keyword>
<dbReference type="InterPro" id="IPR034006">
    <property type="entry name" value="M3B_PepF_2"/>
</dbReference>
<evidence type="ECO:0000313" key="10">
    <source>
        <dbReference type="Proteomes" id="UP000235584"/>
    </source>
</evidence>
<name>A0A2K9NRD7_BACTC</name>
<dbReference type="Gene3D" id="1.10.1370.30">
    <property type="match status" value="1"/>
</dbReference>
<evidence type="ECO:0000313" key="9">
    <source>
        <dbReference type="EMBL" id="AUN97314.1"/>
    </source>
</evidence>